<dbReference type="AlphaFoldDB" id="A0A0B7FH63"/>
<reference evidence="1 2" key="1">
    <citation type="submission" date="2014-11" db="EMBL/GenBank/DDBJ databases">
        <authorList>
            <person name="Wibberg Daniel"/>
        </authorList>
    </citation>
    <scope>NUCLEOTIDE SEQUENCE [LARGE SCALE GENOMIC DNA]</scope>
    <source>
        <strain evidence="1">Rhizoctonia solani AG1-IB 7/3/14</strain>
    </source>
</reference>
<dbReference type="Proteomes" id="UP000059188">
    <property type="component" value="Unassembled WGS sequence"/>
</dbReference>
<gene>
    <name evidence="1" type="ORF">RSOLAG1IB_01539</name>
</gene>
<proteinExistence type="predicted"/>
<accession>A0A0B7FH63</accession>
<evidence type="ECO:0000313" key="1">
    <source>
        <dbReference type="EMBL" id="CEL55527.1"/>
    </source>
</evidence>
<organism evidence="1 2">
    <name type="scientific">Thanatephorus cucumeris (strain AG1-IB / isolate 7/3/14)</name>
    <name type="common">Lettuce bottom rot fungus</name>
    <name type="synonym">Rhizoctonia solani</name>
    <dbReference type="NCBI Taxonomy" id="1108050"/>
    <lineage>
        <taxon>Eukaryota</taxon>
        <taxon>Fungi</taxon>
        <taxon>Dikarya</taxon>
        <taxon>Basidiomycota</taxon>
        <taxon>Agaricomycotina</taxon>
        <taxon>Agaricomycetes</taxon>
        <taxon>Cantharellales</taxon>
        <taxon>Ceratobasidiaceae</taxon>
        <taxon>Rhizoctonia</taxon>
        <taxon>Rhizoctonia solani AG-1</taxon>
    </lineage>
</organism>
<evidence type="ECO:0000313" key="2">
    <source>
        <dbReference type="Proteomes" id="UP000059188"/>
    </source>
</evidence>
<keyword evidence="2" id="KW-1185">Reference proteome</keyword>
<protein>
    <submittedName>
        <fullName evidence="1">Uncharacterized protein</fullName>
    </submittedName>
</protein>
<sequence>MYSGDKCPSLASSKTLVDILFDAYVIPAIGLELSNQAVSAPTRLAALLLSATALIGPNAVAEESMETTVVVCGGITMSCRFSSLILDPGSDH</sequence>
<dbReference type="EMBL" id="LN679101">
    <property type="protein sequence ID" value="CEL55527.1"/>
    <property type="molecule type" value="Genomic_DNA"/>
</dbReference>
<name>A0A0B7FH63_THACB</name>